<keyword evidence="4" id="KW-1133">Transmembrane helix</keyword>
<keyword evidence="4" id="KW-0472">Membrane</keyword>
<dbReference type="PANTHER" id="PTHR11905:SF256">
    <property type="entry name" value="PEPTIDASE M12B DOMAIN-CONTAINING PROTEIN"/>
    <property type="match status" value="1"/>
</dbReference>
<dbReference type="Pfam" id="PF13582">
    <property type="entry name" value="Reprolysin_3"/>
    <property type="match status" value="1"/>
</dbReference>
<dbReference type="InterPro" id="IPR024079">
    <property type="entry name" value="MetalloPept_cat_dom_sf"/>
</dbReference>
<dbReference type="GO" id="GO:0004222">
    <property type="term" value="F:metalloendopeptidase activity"/>
    <property type="evidence" value="ECO:0007669"/>
    <property type="project" value="InterPro"/>
</dbReference>
<keyword evidence="7" id="KW-1185">Reference proteome</keyword>
<dbReference type="GO" id="GO:0006508">
    <property type="term" value="P:proteolysis"/>
    <property type="evidence" value="ECO:0007669"/>
    <property type="project" value="InterPro"/>
</dbReference>
<proteinExistence type="predicted"/>
<feature type="active site" evidence="2">
    <location>
        <position position="555"/>
    </location>
</feature>
<dbReference type="Gene3D" id="3.40.390.10">
    <property type="entry name" value="Collagenase (Catalytic Domain)"/>
    <property type="match status" value="2"/>
</dbReference>
<dbReference type="EMBL" id="JADBJN010000001">
    <property type="protein sequence ID" value="KAG5682346.1"/>
    <property type="molecule type" value="Genomic_DNA"/>
</dbReference>
<keyword evidence="4" id="KW-0812">Transmembrane</keyword>
<dbReference type="AlphaFoldDB" id="A0A9J6CJF2"/>
<evidence type="ECO:0000256" key="1">
    <source>
        <dbReference type="ARBA" id="ARBA00023157"/>
    </source>
</evidence>
<evidence type="ECO:0000313" key="6">
    <source>
        <dbReference type="EMBL" id="KAG5682346.1"/>
    </source>
</evidence>
<evidence type="ECO:0000256" key="4">
    <source>
        <dbReference type="SAM" id="Phobius"/>
    </source>
</evidence>
<dbReference type="PROSITE" id="PS50215">
    <property type="entry name" value="ADAM_MEPRO"/>
    <property type="match status" value="1"/>
</dbReference>
<dbReference type="Proteomes" id="UP001107558">
    <property type="component" value="Chromosome 1"/>
</dbReference>
<sequence>MTTPQWTKSSYFKLILASFVILCIIFTFIWLSYTIFGTSSLSSQASESEKLSETSNLKSLVESFLKEHPEASQDEDDRRLLLLKSSMPEILQKLPDMKDITEYWIVYPTKTHVPLNPEDLLYESNRNGSSALMLDNKYPHHKTGYYRNKSSKIWDPHPRYEINANGHNFVLELQSDSGHVPTNLEVTHVWQNSNLRRKDEQRDHIEHKECLYNGTIAGDDKARVAVSLCDGMQGYFRTSKGSYFIEPIEEYVDENRNILHLLYKHPPLDGESEKCDVSTSHDQHDSNEEEIDLKFLDDSKSKDDAHVMQRYKRSIQHYQQNSPYQQQLQRHHRQRQQQQYEQYQKEIREREMREKQRRTNSNVRDSRQYHAMMQQPLQQQQYNNNMYHYQHHFQNSMHNVQQKNSDENKEYTIEVLVAVDRKMQEYHGKNLKNYVLTLMSVVSSIYTDASIGNSIKIAVVHIMYIEQDLVPDASFGNGVGVSASGMLVEFCRLKHTHDYQHDTALLLTREQICRVANQKKCDTLGLAELGTMCKPNSCAIVQDNGLSAAFTIAHELGHVIYTDASIGNSIKIAVVHIMYIEQDLVPDASFGNGVGVSASGMLVEFCRLKHTHDYQHDTALLLTREQICRVANQKKCDTLGLAELGTMCKPNSCAIVQDNGLSAAFTIAHELGHV</sequence>
<dbReference type="InterPro" id="IPR002870">
    <property type="entry name" value="Peptidase_M12B_N"/>
</dbReference>
<gene>
    <name evidence="6" type="ORF">PVAND_011703</name>
</gene>
<comment type="caution">
    <text evidence="2">Lacks conserved residue(s) required for the propagation of feature annotation.</text>
</comment>
<dbReference type="Pfam" id="PF01562">
    <property type="entry name" value="Pep_M12B_propep"/>
    <property type="match status" value="1"/>
</dbReference>
<protein>
    <recommendedName>
        <fullName evidence="5">Peptidase M12B domain-containing protein</fullName>
    </recommendedName>
</protein>
<keyword evidence="1" id="KW-1015">Disulfide bond</keyword>
<dbReference type="InterPro" id="IPR001590">
    <property type="entry name" value="Peptidase_M12B"/>
</dbReference>
<dbReference type="SUPFAM" id="SSF55486">
    <property type="entry name" value="Metalloproteases ('zincins'), catalytic domain"/>
    <property type="match status" value="2"/>
</dbReference>
<feature type="compositionally biased region" description="Low complexity" evidence="3">
    <location>
        <begin position="319"/>
        <end position="328"/>
    </location>
</feature>
<evidence type="ECO:0000256" key="3">
    <source>
        <dbReference type="SAM" id="MobiDB-lite"/>
    </source>
</evidence>
<reference evidence="6" key="1">
    <citation type="submission" date="2021-03" db="EMBL/GenBank/DDBJ databases">
        <title>Chromosome level genome of the anhydrobiotic midge Polypedilum vanderplanki.</title>
        <authorList>
            <person name="Yoshida Y."/>
            <person name="Kikawada T."/>
            <person name="Gusev O."/>
        </authorList>
    </citation>
    <scope>NUCLEOTIDE SEQUENCE</scope>
    <source>
        <strain evidence="6">NIAS01</strain>
        <tissue evidence="6">Whole body or cell culture</tissue>
    </source>
</reference>
<name>A0A9J6CJF2_POLVA</name>
<feature type="transmembrane region" description="Helical" evidence="4">
    <location>
        <begin position="12"/>
        <end position="33"/>
    </location>
</feature>
<evidence type="ECO:0000313" key="7">
    <source>
        <dbReference type="Proteomes" id="UP001107558"/>
    </source>
</evidence>
<feature type="domain" description="Peptidase M12B" evidence="5">
    <location>
        <begin position="411"/>
        <end position="558"/>
    </location>
</feature>
<organism evidence="6 7">
    <name type="scientific">Polypedilum vanderplanki</name>
    <name type="common">Sleeping chironomid midge</name>
    <dbReference type="NCBI Taxonomy" id="319348"/>
    <lineage>
        <taxon>Eukaryota</taxon>
        <taxon>Metazoa</taxon>
        <taxon>Ecdysozoa</taxon>
        <taxon>Arthropoda</taxon>
        <taxon>Hexapoda</taxon>
        <taxon>Insecta</taxon>
        <taxon>Pterygota</taxon>
        <taxon>Neoptera</taxon>
        <taxon>Endopterygota</taxon>
        <taxon>Diptera</taxon>
        <taxon>Nematocera</taxon>
        <taxon>Chironomoidea</taxon>
        <taxon>Chironomidae</taxon>
        <taxon>Chironominae</taxon>
        <taxon>Polypedilum</taxon>
        <taxon>Polypedilum</taxon>
    </lineage>
</organism>
<dbReference type="PANTHER" id="PTHR11905">
    <property type="entry name" value="ADAM A DISINTEGRIN AND METALLOPROTEASE DOMAIN"/>
    <property type="match status" value="1"/>
</dbReference>
<accession>A0A9J6CJF2</accession>
<feature type="region of interest" description="Disordered" evidence="3">
    <location>
        <begin position="319"/>
        <end position="341"/>
    </location>
</feature>
<evidence type="ECO:0000259" key="5">
    <source>
        <dbReference type="PROSITE" id="PS50215"/>
    </source>
</evidence>
<comment type="caution">
    <text evidence="6">The sequence shown here is derived from an EMBL/GenBank/DDBJ whole genome shotgun (WGS) entry which is preliminary data.</text>
</comment>
<evidence type="ECO:0000256" key="2">
    <source>
        <dbReference type="PROSITE-ProRule" id="PRU00276"/>
    </source>
</evidence>
<dbReference type="OrthoDB" id="8054147at2759"/>